<evidence type="ECO:0000313" key="12">
    <source>
        <dbReference type="Proteomes" id="UP001159257"/>
    </source>
</evidence>
<feature type="region of interest" description="Disordered" evidence="9">
    <location>
        <begin position="1"/>
        <end position="71"/>
    </location>
</feature>
<gene>
    <name evidence="11" type="ORF">SAMN04487964_103279</name>
</gene>
<reference evidence="11 12" key="1">
    <citation type="submission" date="2017-05" db="EMBL/GenBank/DDBJ databases">
        <authorList>
            <person name="Varghese N."/>
            <person name="Submissions S."/>
        </authorList>
    </citation>
    <scope>NUCLEOTIDE SEQUENCE [LARGE SCALE GENOMIC DNA]</scope>
    <source>
        <strain evidence="11 12">CGMCC 1.7287</strain>
    </source>
</reference>
<feature type="domain" description="Anti-sigma-28 factor FlgM C-terminal" evidence="10">
    <location>
        <begin position="45"/>
        <end position="98"/>
    </location>
</feature>
<dbReference type="SUPFAM" id="SSF101498">
    <property type="entry name" value="Anti-sigma factor FlgM"/>
    <property type="match status" value="1"/>
</dbReference>
<dbReference type="RefSeq" id="WP_239040408.1">
    <property type="nucleotide sequence ID" value="NZ_BAAAEY010000003.1"/>
</dbReference>
<protein>
    <recommendedName>
        <fullName evidence="2">Negative regulator of flagellin synthesis</fullName>
    </recommendedName>
    <alternativeName>
        <fullName evidence="8">Anti-sigma-28 factor</fullName>
    </alternativeName>
</protein>
<organism evidence="11 12">
    <name type="scientific">Marinobacterium sediminicola</name>
    <dbReference type="NCBI Taxonomy" id="518898"/>
    <lineage>
        <taxon>Bacteria</taxon>
        <taxon>Pseudomonadati</taxon>
        <taxon>Pseudomonadota</taxon>
        <taxon>Gammaproteobacteria</taxon>
        <taxon>Oceanospirillales</taxon>
        <taxon>Oceanospirillaceae</taxon>
        <taxon>Marinobacterium</taxon>
    </lineage>
</organism>
<dbReference type="InterPro" id="IPR031316">
    <property type="entry name" value="FlgM_C"/>
</dbReference>
<evidence type="ECO:0000256" key="2">
    <source>
        <dbReference type="ARBA" id="ARBA00017823"/>
    </source>
</evidence>
<evidence type="ECO:0000256" key="3">
    <source>
        <dbReference type="ARBA" id="ARBA00022491"/>
    </source>
</evidence>
<evidence type="ECO:0000256" key="1">
    <source>
        <dbReference type="ARBA" id="ARBA00005322"/>
    </source>
</evidence>
<feature type="compositionally biased region" description="Polar residues" evidence="9">
    <location>
        <begin position="34"/>
        <end position="47"/>
    </location>
</feature>
<comment type="function">
    <text evidence="7">Responsible for the coupling of flagellin expression to flagellar assembly by preventing expression of the flagellin genes when a component of the middle class of proteins is defective. It negatively regulates flagellar genes by inhibiting the activity of FliA by directly binding to FliA.</text>
</comment>
<keyword evidence="12" id="KW-1185">Reference proteome</keyword>
<evidence type="ECO:0000256" key="8">
    <source>
        <dbReference type="ARBA" id="ARBA00030117"/>
    </source>
</evidence>
<keyword evidence="5" id="KW-0805">Transcription regulation</keyword>
<keyword evidence="4" id="KW-1005">Bacterial flagellum biogenesis</keyword>
<evidence type="ECO:0000256" key="6">
    <source>
        <dbReference type="ARBA" id="ARBA00023163"/>
    </source>
</evidence>
<dbReference type="Pfam" id="PF04316">
    <property type="entry name" value="FlgM"/>
    <property type="match status" value="1"/>
</dbReference>
<dbReference type="NCBIfam" id="TIGR03824">
    <property type="entry name" value="FlgM_jcvi"/>
    <property type="match status" value="1"/>
</dbReference>
<proteinExistence type="inferred from homology"/>
<dbReference type="EMBL" id="FXWV01000003">
    <property type="protein sequence ID" value="SMR73336.1"/>
    <property type="molecule type" value="Genomic_DNA"/>
</dbReference>
<evidence type="ECO:0000259" key="10">
    <source>
        <dbReference type="Pfam" id="PF04316"/>
    </source>
</evidence>
<evidence type="ECO:0000313" key="11">
    <source>
        <dbReference type="EMBL" id="SMR73336.1"/>
    </source>
</evidence>
<accession>A0ABY1RYF7</accession>
<comment type="caution">
    <text evidence="11">The sequence shown here is derived from an EMBL/GenBank/DDBJ whole genome shotgun (WGS) entry which is preliminary data.</text>
</comment>
<evidence type="ECO:0000256" key="9">
    <source>
        <dbReference type="SAM" id="MobiDB-lite"/>
    </source>
</evidence>
<dbReference type="InterPro" id="IPR007412">
    <property type="entry name" value="FlgM"/>
</dbReference>
<feature type="compositionally biased region" description="Low complexity" evidence="9">
    <location>
        <begin position="50"/>
        <end position="63"/>
    </location>
</feature>
<keyword evidence="6" id="KW-0804">Transcription</keyword>
<evidence type="ECO:0000256" key="7">
    <source>
        <dbReference type="ARBA" id="ARBA00024739"/>
    </source>
</evidence>
<evidence type="ECO:0000256" key="5">
    <source>
        <dbReference type="ARBA" id="ARBA00023015"/>
    </source>
</evidence>
<dbReference type="Proteomes" id="UP001159257">
    <property type="component" value="Unassembled WGS sequence"/>
</dbReference>
<name>A0ABY1RYF7_9GAMM</name>
<evidence type="ECO:0000256" key="4">
    <source>
        <dbReference type="ARBA" id="ARBA00022795"/>
    </source>
</evidence>
<dbReference type="InterPro" id="IPR035890">
    <property type="entry name" value="Anti-sigma-28_factor_FlgM_sf"/>
</dbReference>
<comment type="similarity">
    <text evidence="1">Belongs to the FlgM family.</text>
</comment>
<keyword evidence="3" id="KW-0678">Repressor</keyword>
<sequence>MAIDFPGLSSVQTAGNRGKVTEQAADKAPRTDTPAAQNTQPAQSDTVRISDAAQALQRSSSSQGNAEVDSDRVAQIKAAIDNGSYKIDNERIAERMLDFEKLLG</sequence>